<dbReference type="EMBL" id="ABVL01000001">
    <property type="protein sequence ID" value="EDY22124.1"/>
    <property type="molecule type" value="Genomic_DNA"/>
</dbReference>
<keyword evidence="3" id="KW-1185">Reference proteome</keyword>
<dbReference type="eggNOG" id="COG3361">
    <property type="taxonomic scope" value="Bacteria"/>
</dbReference>
<organism evidence="2 3">
    <name type="scientific">Chthoniobacter flavus Ellin428</name>
    <dbReference type="NCBI Taxonomy" id="497964"/>
    <lineage>
        <taxon>Bacteria</taxon>
        <taxon>Pseudomonadati</taxon>
        <taxon>Verrucomicrobiota</taxon>
        <taxon>Spartobacteria</taxon>
        <taxon>Chthoniobacterales</taxon>
        <taxon>Chthoniobacteraceae</taxon>
        <taxon>Chthoniobacter</taxon>
    </lineage>
</organism>
<dbReference type="InterPro" id="IPR023375">
    <property type="entry name" value="ADC_dom_sf"/>
</dbReference>
<gene>
    <name evidence="2" type="ORF">CfE428DRAFT_0249</name>
</gene>
<dbReference type="InterPro" id="IPR018644">
    <property type="entry name" value="DUF2071"/>
</dbReference>
<dbReference type="Proteomes" id="UP000005824">
    <property type="component" value="Unassembled WGS sequence"/>
</dbReference>
<dbReference type="Pfam" id="PF09844">
    <property type="entry name" value="DUF2071"/>
    <property type="match status" value="1"/>
</dbReference>
<evidence type="ECO:0000313" key="2">
    <source>
        <dbReference type="EMBL" id="EDY22124.1"/>
    </source>
</evidence>
<reference evidence="2 3" key="1">
    <citation type="journal article" date="2011" name="J. Bacteriol.">
        <title>Genome sequence of Chthoniobacter flavus Ellin428, an aerobic heterotrophic soil bacterium.</title>
        <authorList>
            <person name="Kant R."/>
            <person name="van Passel M.W."/>
            <person name="Palva A."/>
            <person name="Lucas S."/>
            <person name="Lapidus A."/>
            <person name="Glavina Del Rio T."/>
            <person name="Dalin E."/>
            <person name="Tice H."/>
            <person name="Bruce D."/>
            <person name="Goodwin L."/>
            <person name="Pitluck S."/>
            <person name="Larimer F.W."/>
            <person name="Land M.L."/>
            <person name="Hauser L."/>
            <person name="Sangwan P."/>
            <person name="de Vos W.M."/>
            <person name="Janssen P.H."/>
            <person name="Smidt H."/>
        </authorList>
    </citation>
    <scope>NUCLEOTIDE SEQUENCE [LARGE SCALE GENOMIC DNA]</scope>
    <source>
        <strain evidence="2 3">Ellin428</strain>
    </source>
</reference>
<accession>B4CU86</accession>
<evidence type="ECO:0008006" key="4">
    <source>
        <dbReference type="Google" id="ProtNLM"/>
    </source>
</evidence>
<feature type="compositionally biased region" description="Polar residues" evidence="1">
    <location>
        <begin position="227"/>
        <end position="240"/>
    </location>
</feature>
<evidence type="ECO:0000256" key="1">
    <source>
        <dbReference type="SAM" id="MobiDB-lite"/>
    </source>
</evidence>
<dbReference type="SUPFAM" id="SSF160104">
    <property type="entry name" value="Acetoacetate decarboxylase-like"/>
    <property type="match status" value="1"/>
</dbReference>
<evidence type="ECO:0000313" key="3">
    <source>
        <dbReference type="Proteomes" id="UP000005824"/>
    </source>
</evidence>
<feature type="region of interest" description="Disordered" evidence="1">
    <location>
        <begin position="216"/>
        <end position="240"/>
    </location>
</feature>
<sequence>MVNYVMDPAVLRPLVPRGVELDLWQGEALVSMVGFLFLDTRVLGVPIPFHRDFEEVNLRFYVRRETPEGWRRGVIFVREIVPRWAIASLARGLYNEPYLACPMRHHLTAGTCEYGWHFAGRWNSLSAEFRGEPVLLGEGSAEEFIFEHYWGYTRLRDGSTAEYQVEHPRWRAWTAENPRLEGDMTALYGAEFAQALGRAPVSAFLAEGSAISVRKGAGVRGGGGGTSNIERPTVSTSSRS</sequence>
<comment type="caution">
    <text evidence="2">The sequence shown here is derived from an EMBL/GenBank/DDBJ whole genome shotgun (WGS) entry which is preliminary data.</text>
</comment>
<proteinExistence type="predicted"/>
<dbReference type="PANTHER" id="PTHR39186:SF1">
    <property type="entry name" value="DUF2071 DOMAIN-CONTAINING PROTEIN"/>
    <property type="match status" value="1"/>
</dbReference>
<dbReference type="PANTHER" id="PTHR39186">
    <property type="entry name" value="DUF2071 FAMILY PROTEIN"/>
    <property type="match status" value="1"/>
</dbReference>
<dbReference type="InParanoid" id="B4CU86"/>
<protein>
    <recommendedName>
        <fullName evidence="4">DUF2071 domain-containing protein</fullName>
    </recommendedName>
</protein>
<name>B4CU86_9BACT</name>
<dbReference type="AlphaFoldDB" id="B4CU86"/>